<dbReference type="Ensembl" id="ENSDCDT00010009991.1">
    <property type="protein sequence ID" value="ENSDCDP00010009507.1"/>
    <property type="gene ID" value="ENSDCDG00010004250.1"/>
</dbReference>
<keyword evidence="1" id="KW-1133">Transmembrane helix</keyword>
<dbReference type="Ensembl" id="ENSDCDT00010021231.1">
    <property type="protein sequence ID" value="ENSDCDP00010020073.1"/>
    <property type="gene ID" value="ENSDCDG00010009067.1"/>
</dbReference>
<dbReference type="AlphaFoldDB" id="A0AAY4B7Z5"/>
<dbReference type="Proteomes" id="UP000694580">
    <property type="component" value="Chromosome 4"/>
</dbReference>
<protein>
    <submittedName>
        <fullName evidence="2">Uncharacterized protein</fullName>
    </submittedName>
</protein>
<keyword evidence="3" id="KW-1185">Reference proteome</keyword>
<dbReference type="GeneTree" id="ENSGT01140000283599"/>
<accession>A0AAY4B7Z5</accession>
<evidence type="ECO:0000313" key="2">
    <source>
        <dbReference type="Ensembl" id="ENSDCDP00010016972.1"/>
    </source>
</evidence>
<organism evidence="2 3">
    <name type="scientific">Denticeps clupeoides</name>
    <name type="common">denticle herring</name>
    <dbReference type="NCBI Taxonomy" id="299321"/>
    <lineage>
        <taxon>Eukaryota</taxon>
        <taxon>Metazoa</taxon>
        <taxon>Chordata</taxon>
        <taxon>Craniata</taxon>
        <taxon>Vertebrata</taxon>
        <taxon>Euteleostomi</taxon>
        <taxon>Actinopterygii</taxon>
        <taxon>Neopterygii</taxon>
        <taxon>Teleostei</taxon>
        <taxon>Clupei</taxon>
        <taxon>Clupeiformes</taxon>
        <taxon>Denticipitoidei</taxon>
        <taxon>Denticipitidae</taxon>
        <taxon>Denticeps</taxon>
    </lineage>
</organism>
<name>A0AAY4B7Z5_9TELE</name>
<reference evidence="2 3" key="1">
    <citation type="submission" date="2020-06" db="EMBL/GenBank/DDBJ databases">
        <authorList>
            <consortium name="Wellcome Sanger Institute Data Sharing"/>
        </authorList>
    </citation>
    <scope>NUCLEOTIDE SEQUENCE [LARGE SCALE GENOMIC DNA]</scope>
</reference>
<evidence type="ECO:0000256" key="1">
    <source>
        <dbReference type="SAM" id="Phobius"/>
    </source>
</evidence>
<dbReference type="Proteomes" id="UP000694580">
    <property type="component" value="Chromosome 8"/>
</dbReference>
<sequence length="119" mass="12690">CCNYSVSKRPKGNASDLLKLILYPENKLNSSNNDNAAGIDNSGNDRNNRMSSAYSAILCSLPLIDIPFISVFCLIASARGSRASANKRGLSGHPCLVPLASGKGPDLRPLVITQDIGEW</sequence>
<dbReference type="Ensembl" id="ENSDCDT00010017998.1">
    <property type="protein sequence ID" value="ENSDCDP00010016972.1"/>
    <property type="gene ID" value="ENSDCDG00010007792.1"/>
</dbReference>
<evidence type="ECO:0000313" key="3">
    <source>
        <dbReference type="Proteomes" id="UP000694580"/>
    </source>
</evidence>
<keyword evidence="1" id="KW-0472">Membrane</keyword>
<feature type="transmembrane region" description="Helical" evidence="1">
    <location>
        <begin position="53"/>
        <end position="78"/>
    </location>
</feature>
<reference evidence="2" key="2">
    <citation type="submission" date="2025-05" db="UniProtKB">
        <authorList>
            <consortium name="Ensembl"/>
        </authorList>
    </citation>
    <scope>IDENTIFICATION</scope>
</reference>
<proteinExistence type="predicted"/>
<keyword evidence="1" id="KW-0812">Transmembrane</keyword>